<gene>
    <name evidence="1" type="ORF">DI542_13015</name>
</gene>
<evidence type="ECO:0000313" key="2">
    <source>
        <dbReference type="Proteomes" id="UP000249282"/>
    </source>
</evidence>
<reference evidence="1 2" key="1">
    <citation type="submission" date="2017-11" db="EMBL/GenBank/DDBJ databases">
        <title>Infants hospitalized years apart are colonized by the same room-sourced microbial strains.</title>
        <authorList>
            <person name="Brooks B."/>
            <person name="Olm M.R."/>
            <person name="Firek B.A."/>
            <person name="Baker R."/>
            <person name="Thomas B.C."/>
            <person name="Morowitz M.J."/>
            <person name="Banfield J.F."/>
        </authorList>
    </citation>
    <scope>NUCLEOTIDE SEQUENCE [LARGE SCALE GENOMIC DNA]</scope>
    <source>
        <strain evidence="1">S2_003_000_R3_20</strain>
    </source>
</reference>
<accession>A0A2W5RD21</accession>
<organism evidence="1 2">
    <name type="scientific">Acinetobacter johnsonii</name>
    <dbReference type="NCBI Taxonomy" id="40214"/>
    <lineage>
        <taxon>Bacteria</taxon>
        <taxon>Pseudomonadati</taxon>
        <taxon>Pseudomonadota</taxon>
        <taxon>Gammaproteobacteria</taxon>
        <taxon>Moraxellales</taxon>
        <taxon>Moraxellaceae</taxon>
        <taxon>Acinetobacter</taxon>
    </lineage>
</organism>
<dbReference type="EMBL" id="QFQJ01000077">
    <property type="protein sequence ID" value="PZQ86892.1"/>
    <property type="molecule type" value="Genomic_DNA"/>
</dbReference>
<sequence length="80" mass="8856">MPSDSKLATQWRQEQGYTGRGGVVVVYRGEVQGWVNELRDPAHWVAGCVAVDEAGQQWQAIACNEAAGAMMWQPLDNHDK</sequence>
<proteinExistence type="predicted"/>
<name>A0A2W5RD21_ACIJO</name>
<comment type="caution">
    <text evidence="1">The sequence shown here is derived from an EMBL/GenBank/DDBJ whole genome shotgun (WGS) entry which is preliminary data.</text>
</comment>
<dbReference type="AlphaFoldDB" id="A0A2W5RD21"/>
<evidence type="ECO:0008006" key="3">
    <source>
        <dbReference type="Google" id="ProtNLM"/>
    </source>
</evidence>
<dbReference type="Proteomes" id="UP000249282">
    <property type="component" value="Unassembled WGS sequence"/>
</dbReference>
<protein>
    <recommendedName>
        <fullName evidence="3">Antirestriction protein ArdR</fullName>
    </recommendedName>
</protein>
<evidence type="ECO:0000313" key="1">
    <source>
        <dbReference type="EMBL" id="PZQ86892.1"/>
    </source>
</evidence>